<protein>
    <submittedName>
        <fullName evidence="1">Uncharacterized protein</fullName>
    </submittedName>
</protein>
<proteinExistence type="predicted"/>
<dbReference type="Proteomes" id="UP000004221">
    <property type="component" value="Unassembled WGS sequence"/>
</dbReference>
<keyword evidence="2" id="KW-1185">Reference proteome</keyword>
<organism evidence="1 2">
    <name type="scientific">Nitrolancea hollandica Lb</name>
    <dbReference type="NCBI Taxonomy" id="1129897"/>
    <lineage>
        <taxon>Bacteria</taxon>
        <taxon>Pseudomonadati</taxon>
        <taxon>Thermomicrobiota</taxon>
        <taxon>Thermomicrobia</taxon>
        <taxon>Sphaerobacterales</taxon>
        <taxon>Sphaerobacterineae</taxon>
        <taxon>Sphaerobacteraceae</taxon>
        <taxon>Nitrolancea</taxon>
    </lineage>
</organism>
<sequence length="1766" mass="188426">MPGQTLLDVLRQRFTAVIDPDSDAGQILGSLIPRPPFDGNELTGQADLAALTFVPTSGGVSIRAAQGADAVVFSVPAGPVEFTIVPPDSTHPVSVELKLLALTVPLPFLRAAQLKPDGTLQASGGNVALHLPDLLLIVTAGAGPAGAATARLAPAEHAGALLVTMTPPFALIGPGTTLGLGFEQASLKLDGPGKPEITAPDAEIFVAPPGVTALAMRGGVHDLRIGLGTSAGVSGDFTLASVDGPGAAERPDFLQELACRLRLNRNAVTLLEITGRIDVKSAAERRLGGTLDDPPGSGTVNFTLSLALDNGWRTALTLASAGGKNYLWRTQRTNPGGVDLPRDTLGAYAVFAPLLVPNLPGAGSSGYVDLALGAGAAGALVAAGLVHTMSVTVFGGELIIRQPATGEPEGFLFFDVETELHVTAKVAGATLLATRRPLKVRHQAIGLRLDFGSNGGSPRLQPVFDPAKGFSLDLSDPGMFEVPGPLGDIVQPRGARMARQNPLMFEVDLELKADLGVVTVDRTSVRIPIDSGDPPTLTALGAHLDVPGSLMGSGYLKLENGGFAGSLDASVTPLGVRVAAGLALQNAVDAQTQEAVTAVLATLGVELPVPIPLANSGLGLFGFLGLFAMHFERNQAPTETALGWFVNQAQGDATKLAAWRAQAHQWAFGLGTVLGTVEGGFLVHAKGMVVIELPGPKLLLVMNADILSPRPGTRGTDTGTFLAVIELSPDSLTIGIVVEYKIKPLLEVRVPVEAFFDFKQLSNWHLDIGAIPPKTPASIKFLFNLRADGYLMIHGNGIPDFPLQPLQGFSVAAGVRAALTWGLEDIGLYLKIAAQADVGISFKPFLIVGKMKVSGELHLFIIGIEASASADVLITENDFYVYAEVCGKVDFFFFDVEGCVALELGSKPKQLPEPEPMVRAMSLHSRSPALVPGTGTDRPVDGSLGDAAHLDEQNHLVGTPPVVPIDVIPVLQFEMRPYVDPACKPFGQPLAPKLPADGWARRGERYYRYTLKSLALTATNAAGAPLDPPFDEGDTPCIWWDRTGKPTGGEDNDVQLALLNWIPDPTPAAAERTTSLDQRVTRRWGNICAEVARPAGVLWTFRPKPAGPSPSGWTLAGMPWPDEASTVRSTPPAVALRVTEPWRSRNAIVDALRQVDPAIVFASPAVPDRVMVGPLTGPKPRPLLEDDRLVGILDALGAPGLNGLADALRLDAGGLTHARVLLFVHWRVWETGQLRLRSLDADGSDTGLDLPIDAQNTRQVHTVSDLPGEWHDPASPWTVPVQEMIDAWYHVYVGPFYEPPLLLVDVALPTGTAQIEIGADGEVGLPERYWGILAVEGATTAEEFRYSYDKQQRQAEIDVVNGALGADQGKRALLRPGATYTVTAAYDVAVADVDDQGAPKPSGQVQGCQQRFVFKTDDRPPERLDPWILTTSPEPFQEFFFWGDPIRVVFATNAVRKLFKAYGQKLFAVVRAASGHHPPPSPHFDPARVRLDETVVGAAAIPASAMTPWESALRVAVADQPCLTITGQSARHERITLTMDLEPLTDYILDIEGEPATNDRMHPLFRRHFSTSHYQSARALAADIARAEVRHRRVADGSALIKLANQHPGPAVQVPDLEIEQCLRRVRWGDLTRPDQPRVTLIWQDGAGGIPPQPVALLLETTEPLWRWRQVPEEVTDQAGTRRWQLRPKPWLDVIETSGAAPVVTRFISSASGGRTLALLRPGARGGTLNLALRQTHHDLFEGDHAVETTKLATASLAMAPWEAEA</sequence>
<dbReference type="EMBL" id="CAGS01000479">
    <property type="protein sequence ID" value="CCF85653.1"/>
    <property type="molecule type" value="Genomic_DNA"/>
</dbReference>
<dbReference type="OrthoDB" id="1205007at2"/>
<gene>
    <name evidence="1" type="ORF">NITHO_530011</name>
</gene>
<name>I4ELU1_9BACT</name>
<comment type="caution">
    <text evidence="1">The sequence shown here is derived from an EMBL/GenBank/DDBJ whole genome shotgun (WGS) entry which is preliminary data.</text>
</comment>
<evidence type="ECO:0000313" key="2">
    <source>
        <dbReference type="Proteomes" id="UP000004221"/>
    </source>
</evidence>
<accession>I4ELU1</accession>
<reference evidence="1 2" key="1">
    <citation type="journal article" date="2012" name="ISME J.">
        <title>Nitrification expanded: discovery, physiology and genomics of a nitrite-oxidizing bacterium from the phylum Chloroflexi.</title>
        <authorList>
            <person name="Sorokin D.Y."/>
            <person name="Lucker S."/>
            <person name="Vejmelkova D."/>
            <person name="Kostrikina N.A."/>
            <person name="Kleerebezem R."/>
            <person name="Rijpstra W.I."/>
            <person name="Damste J.S."/>
            <person name="Le Paslier D."/>
            <person name="Muyzer G."/>
            <person name="Wagner M."/>
            <person name="van Loosdrecht M.C."/>
            <person name="Daims H."/>
        </authorList>
    </citation>
    <scope>NUCLEOTIDE SEQUENCE [LARGE SCALE GENOMIC DNA]</scope>
    <source>
        <strain evidence="2">none</strain>
    </source>
</reference>
<dbReference type="RefSeq" id="WP_008480710.1">
    <property type="nucleotide sequence ID" value="NZ_CAGS01000479.1"/>
</dbReference>
<evidence type="ECO:0000313" key="1">
    <source>
        <dbReference type="EMBL" id="CCF85653.1"/>
    </source>
</evidence>